<dbReference type="Gene3D" id="3.40.50.300">
    <property type="entry name" value="P-loop containing nucleotide triphosphate hydrolases"/>
    <property type="match status" value="1"/>
</dbReference>
<evidence type="ECO:0000256" key="11">
    <source>
        <dbReference type="ARBA" id="ARBA00023242"/>
    </source>
</evidence>
<evidence type="ECO:0000256" key="5">
    <source>
        <dbReference type="ARBA" id="ARBA00022763"/>
    </source>
</evidence>
<name>A0A371HEK5_MUCPR</name>
<evidence type="ECO:0000256" key="7">
    <source>
        <dbReference type="ARBA" id="ARBA00022806"/>
    </source>
</evidence>
<dbReference type="STRING" id="157652.A0A371HEK5"/>
<keyword evidence="20" id="KW-1185">Reference proteome</keyword>
<dbReference type="GO" id="GO:0042555">
    <property type="term" value="C:MCM complex"/>
    <property type="evidence" value="ECO:0007669"/>
    <property type="project" value="TreeGrafter"/>
</dbReference>
<dbReference type="CDD" id="cd17759">
    <property type="entry name" value="MCM8"/>
    <property type="match status" value="1"/>
</dbReference>
<dbReference type="GO" id="GO:0003697">
    <property type="term" value="F:single-stranded DNA binding"/>
    <property type="evidence" value="ECO:0007669"/>
    <property type="project" value="TreeGrafter"/>
</dbReference>
<keyword evidence="7 19" id="KW-0347">Helicase</keyword>
<dbReference type="PROSITE" id="PS50051">
    <property type="entry name" value="MCM_2"/>
    <property type="match status" value="1"/>
</dbReference>
<organism evidence="19 20">
    <name type="scientific">Mucuna pruriens</name>
    <name type="common">Velvet bean</name>
    <name type="synonym">Dolichos pruriens</name>
    <dbReference type="NCBI Taxonomy" id="157652"/>
    <lineage>
        <taxon>Eukaryota</taxon>
        <taxon>Viridiplantae</taxon>
        <taxon>Streptophyta</taxon>
        <taxon>Embryophyta</taxon>
        <taxon>Tracheophyta</taxon>
        <taxon>Spermatophyta</taxon>
        <taxon>Magnoliopsida</taxon>
        <taxon>eudicotyledons</taxon>
        <taxon>Gunneridae</taxon>
        <taxon>Pentapetalae</taxon>
        <taxon>rosids</taxon>
        <taxon>fabids</taxon>
        <taxon>Fabales</taxon>
        <taxon>Fabaceae</taxon>
        <taxon>Papilionoideae</taxon>
        <taxon>50 kb inversion clade</taxon>
        <taxon>NPAAA clade</taxon>
        <taxon>indigoferoid/millettioid clade</taxon>
        <taxon>Phaseoleae</taxon>
        <taxon>Mucuna</taxon>
    </lineage>
</organism>
<dbReference type="SMART" id="SM00350">
    <property type="entry name" value="MCM"/>
    <property type="match status" value="1"/>
</dbReference>
<dbReference type="Gene3D" id="2.20.28.10">
    <property type="match status" value="1"/>
</dbReference>
<accession>A0A371HEK5</accession>
<dbReference type="Pfam" id="PF17855">
    <property type="entry name" value="MCM_lid"/>
    <property type="match status" value="1"/>
</dbReference>
<reference evidence="19" key="1">
    <citation type="submission" date="2018-05" db="EMBL/GenBank/DDBJ databases">
        <title>Draft genome of Mucuna pruriens seed.</title>
        <authorList>
            <person name="Nnadi N.E."/>
            <person name="Vos R."/>
            <person name="Hasami M.H."/>
            <person name="Devisetty U.K."/>
            <person name="Aguiy J.C."/>
        </authorList>
    </citation>
    <scope>NUCLEOTIDE SEQUENCE [LARGE SCALE GENOMIC DNA]</scope>
    <source>
        <strain evidence="19">JCA_2017</strain>
    </source>
</reference>
<dbReference type="GO" id="GO:0016787">
    <property type="term" value="F:hydrolase activity"/>
    <property type="evidence" value="ECO:0007669"/>
    <property type="project" value="UniProtKB-KW"/>
</dbReference>
<comment type="catalytic activity">
    <reaction evidence="14">
        <text>ATP + H2O = ADP + phosphate + H(+)</text>
        <dbReference type="Rhea" id="RHEA:13065"/>
        <dbReference type="ChEBI" id="CHEBI:15377"/>
        <dbReference type="ChEBI" id="CHEBI:15378"/>
        <dbReference type="ChEBI" id="CHEBI:30616"/>
        <dbReference type="ChEBI" id="CHEBI:43474"/>
        <dbReference type="ChEBI" id="CHEBI:456216"/>
        <dbReference type="EC" id="3.6.4.12"/>
    </reaction>
</comment>
<dbReference type="GO" id="GO:0051321">
    <property type="term" value="P:meiotic cell cycle"/>
    <property type="evidence" value="ECO:0007669"/>
    <property type="project" value="UniProtKB-KW"/>
</dbReference>
<protein>
    <recommendedName>
        <fullName evidence="15">Probable DNA helicase MCM8</fullName>
        <ecNumber evidence="3">3.6.4.12</ecNumber>
    </recommendedName>
    <alternativeName>
        <fullName evidence="13">Minichromosome maintenance 8</fullName>
    </alternativeName>
</protein>
<dbReference type="InterPro" id="IPR033762">
    <property type="entry name" value="MCM_OB"/>
</dbReference>
<dbReference type="Pfam" id="PF25051">
    <property type="entry name" value="WHD_MCM8"/>
    <property type="match status" value="1"/>
</dbReference>
<dbReference type="InterPro" id="IPR031327">
    <property type="entry name" value="MCM"/>
</dbReference>
<dbReference type="GO" id="GO:0017116">
    <property type="term" value="F:single-stranded DNA helicase activity"/>
    <property type="evidence" value="ECO:0007669"/>
    <property type="project" value="TreeGrafter"/>
</dbReference>
<evidence type="ECO:0000256" key="9">
    <source>
        <dbReference type="ARBA" id="ARBA00023125"/>
    </source>
</evidence>
<evidence type="ECO:0000256" key="17">
    <source>
        <dbReference type="SAM" id="MobiDB-lite"/>
    </source>
</evidence>
<keyword evidence="4 16" id="KW-0547">Nucleotide-binding</keyword>
<gene>
    <name evidence="19" type="primary">MCM8</name>
    <name evidence="19" type="ORF">CR513_15492</name>
</gene>
<dbReference type="InterPro" id="IPR056875">
    <property type="entry name" value="MCM8/REC_WHD"/>
</dbReference>
<dbReference type="SUPFAM" id="SSF52540">
    <property type="entry name" value="P-loop containing nucleoside triphosphate hydrolases"/>
    <property type="match status" value="1"/>
</dbReference>
<evidence type="ECO:0000256" key="6">
    <source>
        <dbReference type="ARBA" id="ARBA00022801"/>
    </source>
</evidence>
<sequence>MGSVWCLPVQGPIHQFWAFGSGFIYFLIFPAKKRSFSGKKKAATDVVGKGMHGTPEEETEQRIGYGFGSVSMDSFGLMDILGTYFPQQLFTVEETWLNLTSALLSFFSSPPGQNLAPQVKNDHGNYVLSLDFQQFKQICHVEEFYEMLMEKPKIALLCMSAAVHKVLLSKWENDNLELGAKVDIRLHNCPETMIALKNLKAAYIDKLVSVRGTAVKVSTVRPLVVEMSFECSKCKQTITRIFPDGKYSPPSTCNLNGCKSKIFNPLRSTAQTIDFQKIRVQELLKPEDHEEGRVPRTVECELTQDLVDACIPGDVVTVTGIIRGINTYMDIGGGKSKNRNQGFYYLYLEAVSIKNSKSQSIPEDLQDSNPKARPTELFDLFSFSSKDLEFVVKFAQEHGSDLFRQILQSICPSIYGHELVKAGITLALFGGVRKHSMDQNKVPVRGDIHVIIVGDPGLGKSQLLQAAAAVSPRGIYVCGNATTRAGLTVAVVKDPMTSDYAFEAGAMVLADSGLCCIDEFDKMSSEHQALLEAMEQQCVSIAKAGLVASLSSRTSVLAAANPVGGHYNRAKTVNENLKMSAALLSRFDLIFILLDKPDELLDKRLSEHIMALHAGNGQHSPALKKRRGDPSDSRAAVSQNAEGVDLGDGSGSLISRLRLDSLRDSDFVPLPGQLLRKYIAYARSFVFPRMTKPAAEILQKFYLKLRDHNTSADGTPITARQLESLVRLAEARARLDLRVEITAQDATDVVEIMKESLYDKYVDEHGVVDFGRSGGMSQQKEAKRFLNALNKQSELEQKDCFSVSEIYSLADRISLKVPDIDTFIDNLNSVGYLLKKGPKTYQVLSSSYARSQPFRTRG</sequence>
<evidence type="ECO:0000256" key="2">
    <source>
        <dbReference type="ARBA" id="ARBA00008010"/>
    </source>
</evidence>
<dbReference type="SMART" id="SM00382">
    <property type="entry name" value="AAA"/>
    <property type="match status" value="1"/>
</dbReference>
<evidence type="ECO:0000256" key="3">
    <source>
        <dbReference type="ARBA" id="ARBA00012551"/>
    </source>
</evidence>
<evidence type="ECO:0000256" key="13">
    <source>
        <dbReference type="ARBA" id="ARBA00042306"/>
    </source>
</evidence>
<dbReference type="AlphaFoldDB" id="A0A371HEK5"/>
<dbReference type="EC" id="3.6.4.12" evidence="3"/>
<dbReference type="OrthoDB" id="422555at2759"/>
<dbReference type="InterPro" id="IPR003593">
    <property type="entry name" value="AAA+_ATPase"/>
</dbReference>
<keyword evidence="6" id="KW-0378">Hydrolase</keyword>
<dbReference type="PANTHER" id="PTHR11630">
    <property type="entry name" value="DNA REPLICATION LICENSING FACTOR MCM FAMILY MEMBER"/>
    <property type="match status" value="1"/>
</dbReference>
<dbReference type="GO" id="GO:0005634">
    <property type="term" value="C:nucleus"/>
    <property type="evidence" value="ECO:0007669"/>
    <property type="project" value="UniProtKB-SubCell"/>
</dbReference>
<proteinExistence type="inferred from homology"/>
<feature type="domain" description="MCM C-terminal AAA(+) ATPase" evidence="18">
    <location>
        <begin position="402"/>
        <end position="609"/>
    </location>
</feature>
<dbReference type="Gene3D" id="2.40.50.140">
    <property type="entry name" value="Nucleic acid-binding proteins"/>
    <property type="match status" value="1"/>
</dbReference>
<comment type="similarity">
    <text evidence="2 16">Belongs to the MCM family.</text>
</comment>
<feature type="non-terminal residue" evidence="19">
    <location>
        <position position="1"/>
    </location>
</feature>
<dbReference type="SUPFAM" id="SSF50249">
    <property type="entry name" value="Nucleic acid-binding proteins"/>
    <property type="match status" value="1"/>
</dbReference>
<evidence type="ECO:0000256" key="12">
    <source>
        <dbReference type="ARBA" id="ARBA00023254"/>
    </source>
</evidence>
<evidence type="ECO:0000256" key="14">
    <source>
        <dbReference type="ARBA" id="ARBA00047995"/>
    </source>
</evidence>
<evidence type="ECO:0000313" key="20">
    <source>
        <dbReference type="Proteomes" id="UP000257109"/>
    </source>
</evidence>
<dbReference type="Pfam" id="PF17207">
    <property type="entry name" value="MCM_OB"/>
    <property type="match status" value="1"/>
</dbReference>
<dbReference type="FunFam" id="2.20.28.10:FF:000007">
    <property type="entry name" value="DNA helicase MCM8 isoform X1"/>
    <property type="match status" value="1"/>
</dbReference>
<evidence type="ECO:0000256" key="15">
    <source>
        <dbReference type="ARBA" id="ARBA00069556"/>
    </source>
</evidence>
<evidence type="ECO:0000256" key="8">
    <source>
        <dbReference type="ARBA" id="ARBA00022840"/>
    </source>
</evidence>
<dbReference type="InterPro" id="IPR027417">
    <property type="entry name" value="P-loop_NTPase"/>
</dbReference>
<keyword evidence="10" id="KW-0234">DNA repair</keyword>
<evidence type="ECO:0000259" key="18">
    <source>
        <dbReference type="PROSITE" id="PS50051"/>
    </source>
</evidence>
<keyword evidence="9 16" id="KW-0238">DNA-binding</keyword>
<feature type="region of interest" description="Disordered" evidence="17">
    <location>
        <begin position="616"/>
        <end position="644"/>
    </location>
</feature>
<dbReference type="InterPro" id="IPR001208">
    <property type="entry name" value="MCM_dom"/>
</dbReference>
<dbReference type="InterPro" id="IPR041562">
    <property type="entry name" value="MCM_lid"/>
</dbReference>
<keyword evidence="11" id="KW-0539">Nucleus</keyword>
<keyword evidence="5" id="KW-0227">DNA damage</keyword>
<comment type="caution">
    <text evidence="19">The sequence shown here is derived from an EMBL/GenBank/DDBJ whole genome shotgun (WGS) entry which is preliminary data.</text>
</comment>
<dbReference type="InterPro" id="IPR012340">
    <property type="entry name" value="NA-bd_OB-fold"/>
</dbReference>
<keyword evidence="8 16" id="KW-0067">ATP-binding</keyword>
<evidence type="ECO:0000256" key="4">
    <source>
        <dbReference type="ARBA" id="ARBA00022741"/>
    </source>
</evidence>
<evidence type="ECO:0000256" key="1">
    <source>
        <dbReference type="ARBA" id="ARBA00004123"/>
    </source>
</evidence>
<evidence type="ECO:0000256" key="16">
    <source>
        <dbReference type="RuleBase" id="RU004070"/>
    </source>
</evidence>
<dbReference type="Pfam" id="PF00493">
    <property type="entry name" value="MCM"/>
    <property type="match status" value="1"/>
</dbReference>
<evidence type="ECO:0000313" key="19">
    <source>
        <dbReference type="EMBL" id="RDY01216.1"/>
    </source>
</evidence>
<dbReference type="PANTHER" id="PTHR11630:SF47">
    <property type="entry name" value="DNA HELICASE MCM8"/>
    <property type="match status" value="1"/>
</dbReference>
<dbReference type="PRINTS" id="PR01657">
    <property type="entry name" value="MCMFAMILY"/>
</dbReference>
<dbReference type="GO" id="GO:0005524">
    <property type="term" value="F:ATP binding"/>
    <property type="evidence" value="ECO:0007669"/>
    <property type="project" value="UniProtKB-KW"/>
</dbReference>
<keyword evidence="12" id="KW-0469">Meiosis</keyword>
<dbReference type="EMBL" id="QJKJ01002813">
    <property type="protein sequence ID" value="RDY01216.1"/>
    <property type="molecule type" value="Genomic_DNA"/>
</dbReference>
<comment type="subcellular location">
    <subcellularLocation>
        <location evidence="1">Nucleus</location>
    </subcellularLocation>
</comment>
<dbReference type="CDD" id="cd22247">
    <property type="entry name" value="MCM8_WHD"/>
    <property type="match status" value="1"/>
</dbReference>
<dbReference type="GO" id="GO:0000724">
    <property type="term" value="P:double-strand break repair via homologous recombination"/>
    <property type="evidence" value="ECO:0007669"/>
    <property type="project" value="UniProtKB-ARBA"/>
</dbReference>
<evidence type="ECO:0000256" key="10">
    <source>
        <dbReference type="ARBA" id="ARBA00023204"/>
    </source>
</evidence>
<dbReference type="Proteomes" id="UP000257109">
    <property type="component" value="Unassembled WGS sequence"/>
</dbReference>